<proteinExistence type="predicted"/>
<dbReference type="AlphaFoldDB" id="A0A6A5WJU1"/>
<evidence type="ECO:0000313" key="2">
    <source>
        <dbReference type="Proteomes" id="UP000799779"/>
    </source>
</evidence>
<protein>
    <submittedName>
        <fullName evidence="1">Uncharacterized protein</fullName>
    </submittedName>
</protein>
<name>A0A6A5WJU1_9PLEO</name>
<reference evidence="1" key="1">
    <citation type="journal article" date="2020" name="Stud. Mycol.">
        <title>101 Dothideomycetes genomes: a test case for predicting lifestyles and emergence of pathogens.</title>
        <authorList>
            <person name="Haridas S."/>
            <person name="Albert R."/>
            <person name="Binder M."/>
            <person name="Bloem J."/>
            <person name="Labutti K."/>
            <person name="Salamov A."/>
            <person name="Andreopoulos B."/>
            <person name="Baker S."/>
            <person name="Barry K."/>
            <person name="Bills G."/>
            <person name="Bluhm B."/>
            <person name="Cannon C."/>
            <person name="Castanera R."/>
            <person name="Culley D."/>
            <person name="Daum C."/>
            <person name="Ezra D."/>
            <person name="Gonzalez J."/>
            <person name="Henrissat B."/>
            <person name="Kuo A."/>
            <person name="Liang C."/>
            <person name="Lipzen A."/>
            <person name="Lutzoni F."/>
            <person name="Magnuson J."/>
            <person name="Mondo S."/>
            <person name="Nolan M."/>
            <person name="Ohm R."/>
            <person name="Pangilinan J."/>
            <person name="Park H.-J."/>
            <person name="Ramirez L."/>
            <person name="Alfaro M."/>
            <person name="Sun H."/>
            <person name="Tritt A."/>
            <person name="Yoshinaga Y."/>
            <person name="Zwiers L.-H."/>
            <person name="Turgeon B."/>
            <person name="Goodwin S."/>
            <person name="Spatafora J."/>
            <person name="Crous P."/>
            <person name="Grigoriev I."/>
        </authorList>
    </citation>
    <scope>NUCLEOTIDE SEQUENCE</scope>
    <source>
        <strain evidence="1">CBS 123094</strain>
    </source>
</reference>
<gene>
    <name evidence="1" type="ORF">P154DRAFT_575274</name>
</gene>
<dbReference type="EMBL" id="ML977584">
    <property type="protein sequence ID" value="KAF2001204.1"/>
    <property type="molecule type" value="Genomic_DNA"/>
</dbReference>
<accession>A0A6A5WJU1</accession>
<sequence>MSAARAVTRGGGAAACSGARLPALSFSRPPCTPAWGSSTSCHRGARCSSWKPHLAAMCQCPRGGGDFAVREAAMPRADWPAGARRHECPRRASPRCYQTAVGAESQGSGPMPLSVTVVYTRRSTIRLPRRSDDIHPRLRLLPVTPAAAPAAVAGHRQGSRPLGPTLVAPKAPHLRLAIINLISFFKPSPSPSNTRPPSTPFFAAIAFSFCLARHHRVSRTPPGALPASSLRQNLELTNNATACTSVTVLRTHRDRAYQETGPSAFA</sequence>
<dbReference type="Proteomes" id="UP000799779">
    <property type="component" value="Unassembled WGS sequence"/>
</dbReference>
<organism evidence="1 2">
    <name type="scientific">Amniculicola lignicola CBS 123094</name>
    <dbReference type="NCBI Taxonomy" id="1392246"/>
    <lineage>
        <taxon>Eukaryota</taxon>
        <taxon>Fungi</taxon>
        <taxon>Dikarya</taxon>
        <taxon>Ascomycota</taxon>
        <taxon>Pezizomycotina</taxon>
        <taxon>Dothideomycetes</taxon>
        <taxon>Pleosporomycetidae</taxon>
        <taxon>Pleosporales</taxon>
        <taxon>Amniculicolaceae</taxon>
        <taxon>Amniculicola</taxon>
    </lineage>
</organism>
<keyword evidence="2" id="KW-1185">Reference proteome</keyword>
<evidence type="ECO:0000313" key="1">
    <source>
        <dbReference type="EMBL" id="KAF2001204.1"/>
    </source>
</evidence>